<dbReference type="KEGG" id="aalt:CC77DRAFT_1020208"/>
<proteinExistence type="predicted"/>
<name>A0A177DMB0_ALTAL</name>
<evidence type="ECO:0000313" key="3">
    <source>
        <dbReference type="Proteomes" id="UP000077248"/>
    </source>
</evidence>
<dbReference type="OMA" id="ATYHNSE"/>
<evidence type="ECO:0000256" key="1">
    <source>
        <dbReference type="SAM" id="SignalP"/>
    </source>
</evidence>
<accession>A0A177DMB0</accession>
<keyword evidence="1" id="KW-0732">Signal</keyword>
<dbReference type="VEuPathDB" id="FungiDB:CC77DRAFT_1020208"/>
<reference evidence="2 3" key="1">
    <citation type="submission" date="2016-05" db="EMBL/GenBank/DDBJ databases">
        <title>Comparative analysis of secretome profiles of manganese(II)-oxidizing ascomycete fungi.</title>
        <authorList>
            <consortium name="DOE Joint Genome Institute"/>
            <person name="Zeiner C.A."/>
            <person name="Purvine S.O."/>
            <person name="Zink E.M."/>
            <person name="Wu S."/>
            <person name="Pasa-Tolic L."/>
            <person name="Chaput D.L."/>
            <person name="Haridas S."/>
            <person name="Grigoriev I.V."/>
            <person name="Santelli C.M."/>
            <person name="Hansel C.M."/>
        </authorList>
    </citation>
    <scope>NUCLEOTIDE SEQUENCE [LARGE SCALE GENOMIC DNA]</scope>
    <source>
        <strain evidence="2 3">SRC1lrK2f</strain>
    </source>
</reference>
<dbReference type="GeneID" id="29110592"/>
<protein>
    <recommendedName>
        <fullName evidence="4">AA1-like domain-containing protein</fullName>
    </recommendedName>
</protein>
<keyword evidence="3" id="KW-1185">Reference proteome</keyword>
<feature type="chain" id="PRO_5008059597" description="AA1-like domain-containing protein" evidence="1">
    <location>
        <begin position="18"/>
        <end position="148"/>
    </location>
</feature>
<gene>
    <name evidence="2" type="ORF">CC77DRAFT_1020208</name>
</gene>
<dbReference type="RefSeq" id="XP_018385938.1">
    <property type="nucleotide sequence ID" value="XM_018524998.1"/>
</dbReference>
<evidence type="ECO:0000313" key="2">
    <source>
        <dbReference type="EMBL" id="OAG20517.1"/>
    </source>
</evidence>
<dbReference type="EMBL" id="KV441478">
    <property type="protein sequence ID" value="OAG20517.1"/>
    <property type="molecule type" value="Genomic_DNA"/>
</dbReference>
<dbReference type="Proteomes" id="UP000077248">
    <property type="component" value="Unassembled WGS sequence"/>
</dbReference>
<evidence type="ECO:0008006" key="4">
    <source>
        <dbReference type="Google" id="ProtNLM"/>
    </source>
</evidence>
<sequence length="148" mass="15383">MRFTIATMAAMAASASATVLPRSDLGGWNVSYVQSGGADRTHSEHVYGVYANAELADNIAVDCLSQTTSDGQVFSGNDPTTLTCTPASFSYVYNTADSTLTLTQTVELSGTNVTVMGTSQPFTTKLDPIRGKGGSAHNITFQATTGVA</sequence>
<dbReference type="AlphaFoldDB" id="A0A177DMB0"/>
<organism evidence="2 3">
    <name type="scientific">Alternaria alternata</name>
    <name type="common">Alternaria rot fungus</name>
    <name type="synonym">Torula alternata</name>
    <dbReference type="NCBI Taxonomy" id="5599"/>
    <lineage>
        <taxon>Eukaryota</taxon>
        <taxon>Fungi</taxon>
        <taxon>Dikarya</taxon>
        <taxon>Ascomycota</taxon>
        <taxon>Pezizomycotina</taxon>
        <taxon>Dothideomycetes</taxon>
        <taxon>Pleosporomycetidae</taxon>
        <taxon>Pleosporales</taxon>
        <taxon>Pleosporineae</taxon>
        <taxon>Pleosporaceae</taxon>
        <taxon>Alternaria</taxon>
        <taxon>Alternaria sect. Alternaria</taxon>
        <taxon>Alternaria alternata complex</taxon>
    </lineage>
</organism>
<feature type="signal peptide" evidence="1">
    <location>
        <begin position="1"/>
        <end position="17"/>
    </location>
</feature>